<sequence>MKGTVRMCLIYLLTEKALRKTRHWIIPSMVSPVRQKVPVRCLPFLSPIAGAAARLACTRAPRGLASLVAPSTPGSGAPSISLASGSIPAPLTIAHDTLTTQLFPI</sequence>
<evidence type="ECO:0000313" key="2">
    <source>
        <dbReference type="Proteomes" id="UP000494256"/>
    </source>
</evidence>
<dbReference type="EMBL" id="CADEBD010000226">
    <property type="protein sequence ID" value="CAB3225579.1"/>
    <property type="molecule type" value="Genomic_DNA"/>
</dbReference>
<dbReference type="AlphaFoldDB" id="A0A8S0Z0S8"/>
<evidence type="ECO:0000313" key="1">
    <source>
        <dbReference type="EMBL" id="CAB3225579.1"/>
    </source>
</evidence>
<dbReference type="OrthoDB" id="202203at2759"/>
<accession>A0A8S0Z0S8</accession>
<reference evidence="1 2" key="1">
    <citation type="submission" date="2020-04" db="EMBL/GenBank/DDBJ databases">
        <authorList>
            <person name="Wallbank WR R."/>
            <person name="Pardo Diaz C."/>
            <person name="Kozak K."/>
            <person name="Martin S."/>
            <person name="Jiggins C."/>
            <person name="Moest M."/>
            <person name="Warren A I."/>
            <person name="Byers J.R.P. K."/>
            <person name="Montejo-Kovacevich G."/>
            <person name="Yen C E."/>
        </authorList>
    </citation>
    <scope>NUCLEOTIDE SEQUENCE [LARGE SCALE GENOMIC DNA]</scope>
</reference>
<organism evidence="1 2">
    <name type="scientific">Arctia plantaginis</name>
    <name type="common">Wood tiger moth</name>
    <name type="synonym">Phalaena plantaginis</name>
    <dbReference type="NCBI Taxonomy" id="874455"/>
    <lineage>
        <taxon>Eukaryota</taxon>
        <taxon>Metazoa</taxon>
        <taxon>Ecdysozoa</taxon>
        <taxon>Arthropoda</taxon>
        <taxon>Hexapoda</taxon>
        <taxon>Insecta</taxon>
        <taxon>Pterygota</taxon>
        <taxon>Neoptera</taxon>
        <taxon>Endopterygota</taxon>
        <taxon>Lepidoptera</taxon>
        <taxon>Glossata</taxon>
        <taxon>Ditrysia</taxon>
        <taxon>Noctuoidea</taxon>
        <taxon>Erebidae</taxon>
        <taxon>Arctiinae</taxon>
        <taxon>Arctia</taxon>
    </lineage>
</organism>
<protein>
    <submittedName>
        <fullName evidence="1">Uncharacterized protein</fullName>
    </submittedName>
</protein>
<comment type="caution">
    <text evidence="1">The sequence shown here is derived from an EMBL/GenBank/DDBJ whole genome shotgun (WGS) entry which is preliminary data.</text>
</comment>
<name>A0A8S0Z0S8_ARCPL</name>
<proteinExistence type="predicted"/>
<gene>
    <name evidence="1" type="ORF">APLA_LOCUS2312</name>
</gene>
<dbReference type="Proteomes" id="UP000494256">
    <property type="component" value="Unassembled WGS sequence"/>
</dbReference>